<evidence type="ECO:0000256" key="7">
    <source>
        <dbReference type="ARBA" id="ARBA00022843"/>
    </source>
</evidence>
<feature type="domain" description="NACHT" evidence="12">
    <location>
        <begin position="191"/>
        <end position="328"/>
    </location>
</feature>
<dbReference type="PROSITE" id="PS50837">
    <property type="entry name" value="NACHT"/>
    <property type="match status" value="3"/>
</dbReference>
<dbReference type="GO" id="GO:0045087">
    <property type="term" value="P:innate immune response"/>
    <property type="evidence" value="ECO:0007669"/>
    <property type="project" value="UniProtKB-KW"/>
</dbReference>
<accession>A0A498M5H5</accession>
<dbReference type="Pfam" id="PF05729">
    <property type="entry name" value="NACHT"/>
    <property type="match status" value="3"/>
</dbReference>
<keyword evidence="2" id="KW-0963">Cytoplasm</keyword>
<comment type="caution">
    <text evidence="13">The sequence shown here is derived from an EMBL/GenBank/DDBJ whole genome shotgun (WGS) entry which is preliminary data.</text>
</comment>
<proteinExistence type="predicted"/>
<protein>
    <submittedName>
        <fullName evidence="13">LRR and PYD domains-containing 3-like isoform X2</fullName>
    </submittedName>
</protein>
<dbReference type="Gene3D" id="1.10.533.10">
    <property type="entry name" value="Death Domain, Fas"/>
    <property type="match status" value="1"/>
</dbReference>
<dbReference type="GO" id="GO:0005524">
    <property type="term" value="F:ATP binding"/>
    <property type="evidence" value="ECO:0007669"/>
    <property type="project" value="UniProtKB-KW"/>
</dbReference>
<keyword evidence="7" id="KW-0832">Ubl conjugation</keyword>
<evidence type="ECO:0000259" key="11">
    <source>
        <dbReference type="PROSITE" id="PS50209"/>
    </source>
</evidence>
<dbReference type="GO" id="GO:0061702">
    <property type="term" value="C:canonical inflammasome complex"/>
    <property type="evidence" value="ECO:0007669"/>
    <property type="project" value="UniProtKB-SubCell"/>
</dbReference>
<dbReference type="Proteomes" id="UP000290572">
    <property type="component" value="Unassembled WGS sequence"/>
</dbReference>
<dbReference type="InterPro" id="IPR050637">
    <property type="entry name" value="NLRP_innate_immun_reg"/>
</dbReference>
<dbReference type="GO" id="GO:0006954">
    <property type="term" value="P:inflammatory response"/>
    <property type="evidence" value="ECO:0007669"/>
    <property type="project" value="UniProtKB-KW"/>
</dbReference>
<dbReference type="EMBL" id="QBIY01012865">
    <property type="protein sequence ID" value="RXN15133.1"/>
    <property type="molecule type" value="Genomic_DNA"/>
</dbReference>
<feature type="domain" description="CARD" evidence="11">
    <location>
        <begin position="3"/>
        <end position="93"/>
    </location>
</feature>
<keyword evidence="4" id="KW-0677">Repeat</keyword>
<keyword evidence="10" id="KW-1271">Inflammasome</keyword>
<evidence type="ECO:0000256" key="1">
    <source>
        <dbReference type="ARBA" id="ARBA00004110"/>
    </source>
</evidence>
<dbReference type="Pfam" id="PF17776">
    <property type="entry name" value="NLRC4_HD2"/>
    <property type="match status" value="2"/>
</dbReference>
<dbReference type="STRING" id="84645.A0A498M5H5"/>
<dbReference type="Pfam" id="PF00619">
    <property type="entry name" value="CARD"/>
    <property type="match status" value="1"/>
</dbReference>
<dbReference type="PROSITE" id="PS50209">
    <property type="entry name" value="CARD"/>
    <property type="match status" value="1"/>
</dbReference>
<evidence type="ECO:0000256" key="9">
    <source>
        <dbReference type="ARBA" id="ARBA00023198"/>
    </source>
</evidence>
<gene>
    <name evidence="13" type="ORF">ROHU_037129</name>
</gene>
<dbReference type="SUPFAM" id="SSF52047">
    <property type="entry name" value="RNI-like"/>
    <property type="match status" value="2"/>
</dbReference>
<evidence type="ECO:0000259" key="12">
    <source>
        <dbReference type="PROSITE" id="PS50837"/>
    </source>
</evidence>
<keyword evidence="14" id="KW-1185">Reference proteome</keyword>
<dbReference type="SMART" id="SM01288">
    <property type="entry name" value="FISNA"/>
    <property type="match status" value="2"/>
</dbReference>
<dbReference type="Gene3D" id="3.40.50.300">
    <property type="entry name" value="P-loop containing nucleotide triphosphate hydrolases"/>
    <property type="match status" value="3"/>
</dbReference>
<keyword evidence="9" id="KW-0395">Inflammatory response</keyword>
<feature type="domain" description="NACHT" evidence="12">
    <location>
        <begin position="1508"/>
        <end position="1642"/>
    </location>
</feature>
<dbReference type="Pfam" id="PF14484">
    <property type="entry name" value="FISNA"/>
    <property type="match status" value="2"/>
</dbReference>
<reference evidence="13 14" key="1">
    <citation type="submission" date="2018-03" db="EMBL/GenBank/DDBJ databases">
        <title>Draft genome sequence of Rohu Carp (Labeo rohita).</title>
        <authorList>
            <person name="Das P."/>
            <person name="Kushwaha B."/>
            <person name="Joshi C.G."/>
            <person name="Kumar D."/>
            <person name="Nagpure N.S."/>
            <person name="Sahoo L."/>
            <person name="Das S.P."/>
            <person name="Bit A."/>
            <person name="Patnaik S."/>
            <person name="Meher P.K."/>
            <person name="Jayasankar P."/>
            <person name="Koringa P.G."/>
            <person name="Patel N.V."/>
            <person name="Hinsu A.T."/>
            <person name="Kumar R."/>
            <person name="Pandey M."/>
            <person name="Agarwal S."/>
            <person name="Srivastava S."/>
            <person name="Singh M."/>
            <person name="Iquebal M.A."/>
            <person name="Jaiswal S."/>
            <person name="Angadi U.B."/>
            <person name="Kumar N."/>
            <person name="Raza M."/>
            <person name="Shah T.M."/>
            <person name="Rai A."/>
            <person name="Jena J.K."/>
        </authorList>
    </citation>
    <scope>NUCLEOTIDE SEQUENCE [LARGE SCALE GENOMIC DNA]</scope>
    <source>
        <strain evidence="13">DASCIFA01</strain>
        <tissue evidence="13">Testis</tissue>
    </source>
</reference>
<dbReference type="CDD" id="cd08330">
    <property type="entry name" value="CARD_ASC_NALP1"/>
    <property type="match status" value="1"/>
</dbReference>
<dbReference type="GO" id="GO:0042981">
    <property type="term" value="P:regulation of apoptotic process"/>
    <property type="evidence" value="ECO:0007669"/>
    <property type="project" value="InterPro"/>
</dbReference>
<evidence type="ECO:0000313" key="13">
    <source>
        <dbReference type="EMBL" id="RXN15133.1"/>
    </source>
</evidence>
<evidence type="ECO:0000256" key="4">
    <source>
        <dbReference type="ARBA" id="ARBA00022737"/>
    </source>
</evidence>
<evidence type="ECO:0000256" key="3">
    <source>
        <dbReference type="ARBA" id="ARBA00022588"/>
    </source>
</evidence>
<dbReference type="InterPro" id="IPR007111">
    <property type="entry name" value="NACHT_NTPase"/>
</dbReference>
<dbReference type="Gene3D" id="3.80.10.10">
    <property type="entry name" value="Ribonuclease Inhibitor"/>
    <property type="match status" value="1"/>
</dbReference>
<evidence type="ECO:0000256" key="10">
    <source>
        <dbReference type="ARBA" id="ARBA00023233"/>
    </source>
</evidence>
<dbReference type="InterPro" id="IPR001315">
    <property type="entry name" value="CARD"/>
</dbReference>
<dbReference type="InterPro" id="IPR032675">
    <property type="entry name" value="LRR_dom_sf"/>
</dbReference>
<dbReference type="PANTHER" id="PTHR45690">
    <property type="entry name" value="NACHT, LRR AND PYD DOMAINS-CONTAINING PROTEIN 12"/>
    <property type="match status" value="1"/>
</dbReference>
<evidence type="ECO:0000256" key="6">
    <source>
        <dbReference type="ARBA" id="ARBA00022840"/>
    </source>
</evidence>
<organism evidence="13 14">
    <name type="scientific">Labeo rohita</name>
    <name type="common">Indian major carp</name>
    <name type="synonym">Cyprinus rohita</name>
    <dbReference type="NCBI Taxonomy" id="84645"/>
    <lineage>
        <taxon>Eukaryota</taxon>
        <taxon>Metazoa</taxon>
        <taxon>Chordata</taxon>
        <taxon>Craniata</taxon>
        <taxon>Vertebrata</taxon>
        <taxon>Euteleostomi</taxon>
        <taxon>Actinopterygii</taxon>
        <taxon>Neopterygii</taxon>
        <taxon>Teleostei</taxon>
        <taxon>Ostariophysi</taxon>
        <taxon>Cypriniformes</taxon>
        <taxon>Cyprinidae</taxon>
        <taxon>Labeoninae</taxon>
        <taxon>Labeonini</taxon>
        <taxon>Labeo</taxon>
    </lineage>
</organism>
<comment type="subcellular location">
    <subcellularLocation>
        <location evidence="1">Inflammasome</location>
    </subcellularLocation>
</comment>
<dbReference type="SUPFAM" id="SSF52540">
    <property type="entry name" value="P-loop containing nucleoside triphosphate hydrolases"/>
    <property type="match status" value="2"/>
</dbReference>
<keyword evidence="8" id="KW-0391">Immunity</keyword>
<evidence type="ECO:0000256" key="8">
    <source>
        <dbReference type="ARBA" id="ARBA00022859"/>
    </source>
</evidence>
<keyword evidence="6" id="KW-0067">ATP-binding</keyword>
<evidence type="ECO:0000256" key="5">
    <source>
        <dbReference type="ARBA" id="ARBA00022741"/>
    </source>
</evidence>
<keyword evidence="5" id="KW-0547">Nucleotide-binding</keyword>
<dbReference type="InterPro" id="IPR033516">
    <property type="entry name" value="CARD8/ASC/NALP1_CARD"/>
</dbReference>
<dbReference type="SUPFAM" id="SSF47986">
    <property type="entry name" value="DEATH domain"/>
    <property type="match status" value="1"/>
</dbReference>
<dbReference type="PANTHER" id="PTHR45690:SF19">
    <property type="entry name" value="NACHT, LRR AND PYD DOMAINS-CONTAINING PROTEIN 3"/>
    <property type="match status" value="1"/>
</dbReference>
<name>A0A498M5H5_LABRO</name>
<feature type="domain" description="NACHT" evidence="12">
    <location>
        <begin position="986"/>
        <end position="1122"/>
    </location>
</feature>
<dbReference type="InterPro" id="IPR041267">
    <property type="entry name" value="NLRP_HD2"/>
</dbReference>
<evidence type="ECO:0000256" key="2">
    <source>
        <dbReference type="ARBA" id="ARBA00022490"/>
    </source>
</evidence>
<evidence type="ECO:0000313" key="14">
    <source>
        <dbReference type="Proteomes" id="UP000290572"/>
    </source>
</evidence>
<dbReference type="InterPro" id="IPR011029">
    <property type="entry name" value="DEATH-like_dom_sf"/>
</dbReference>
<dbReference type="InterPro" id="IPR029495">
    <property type="entry name" value="NACHT-assoc"/>
</dbReference>
<sequence>MDQDSERARFVDAHWATLVQKVITVMPIADELRSGGMLAWEPYCEIRAADTDQEKMRELYKVLNSGGDKVKSAFYSQLVKQEPCLFEALGSIAQTTEALIESLNKYKKWIQREYQYVTEYNALPGEYVLLSERYTQPLITMKHREKREQEEEMCSVGGSFQQLLISRNNADKDSSILDVLFTADNKGISPRSVILQGNSGNGKSFTAQKIMLDYASGNIRREEFDCLFHLKCKELNLISGEQSLAELLSHNSNLASDQISQILQKSPEKVLILIDGFDELRFSYSDPSSMPKLSHVSEKGPLEASLKALLKGHILSESFLLVTTRSTATKNLGGLLKHPQRFTEIIGFSEKEVEEYFQRFFQNEDLSRKAFECVKANETLITACSIPVICWIICTVMRERFSDGADVTSGLETTTSIYVDFVSTLLEHHSQGLSQSVMILLRSLGQLAERGMLEKQVLFEEKSVCETVPDPASSPFLCKFLFKRRIRQETVFSFMHLSFQEFFTALYFISLAERDFLDKLTERFHSQTQSYLDLYLDEKCPLKYGCPEPHFLPVIQFLCGLSNKEVSSSLEEMHNLSVPSFVQAQLEEWILHVSSNRDYNFLPFILHCLYELHEKEFVQKAMEAWQELDMSWDQLSRTDCWALLYCLECCPHFRNLRLNFAAEELKMLQPVLCRTPELELTVQNVSDTDVTDLLSAVGEGKWLRELRLNSSCLSDESVQQVLNALHKQKIVGGLQIAVKSISADTAHILTDFLQSKGKWEEIRSADFDRQVDALLSQLPSVSGLSAINLSVPVLTEAWASRILFLVESCPRLAVISFNAGSKGSDGAEWLPGLLMEEGIKLLKESTKHPECIVNIRGFRCSKSSERCTRHTKQIEELSCNQRVTIEFCGEKFTEDVKSLIFKHKTWICSEYKYVTEYNSLPGEHVLLSERFTQPLILQRHRDQKEREEELRSSGEDFQQVLSSRSSDESVHLNSLFNPDGHGISPSAVILQGNSGNGKTLTVQKIMLDWASDKLYKERFDVVFHLKCKEINRIPGQKSLVEILSYSCSLTLDQISQILQQSPEKVLFIIDGFDELRLTQDIYDMSPHTDVIQKAPAEVTLCALLKGHILPESFILVTTRSTATDKLNERLKGPQRFTEIMGFSEKGVEEYFQKFFQDDELFRRAYKFVKTNENLFTTCSIPVICWIICTTIKERFRIGADITSGLETTTSIYVDFMFTLLEHHCQGLNQSVPSLLRSLGQLAERGMLEQQVLLDEKTVSETISDPSANPFLCKFLFKRRICQETMFSFMHLSFQEFFTALYYVILDKEESLRKLIEEFSNHSNPWPPRFPAVLQFTFGLLNKSVRHTLMKKHGLFVQPNTEAHLKKWIWKAFHNGFLYSGRGLFYLHCLYELLEEDFVKEAMKTLTMINTYGAFLRRTDCWALLYCSQCCQSIEELDFRDCSLTSENLMLFLPALPKIKKLTNIEIKKREKKSFAPEDFQQVLNSRRSDESVHMNSLFNVDHRGISPSAVILQGNSGNGKSFTVQKIMLDWASDKLYKEQFDIVFHLKCKEINRIPDRKSLVEFLSYSCSLTSDEISQILQQSPEKVLFIINGFDELRLTQDIYDMSPHTYVIQKAPPEVTLCALLKRHILPESFLLVTTRSTTTDKLSQLLKGP</sequence>
<keyword evidence="3" id="KW-0399">Innate immunity</keyword>
<dbReference type="InterPro" id="IPR027417">
    <property type="entry name" value="P-loop_NTPase"/>
</dbReference>